<evidence type="ECO:0000256" key="5">
    <source>
        <dbReference type="PROSITE-ProRule" id="PRU00723"/>
    </source>
</evidence>
<dbReference type="GO" id="GO:0080090">
    <property type="term" value="P:regulation of primary metabolic process"/>
    <property type="evidence" value="ECO:0007669"/>
    <property type="project" value="UniProtKB-ARBA"/>
</dbReference>
<feature type="region of interest" description="Disordered" evidence="6">
    <location>
        <begin position="1"/>
        <end position="47"/>
    </location>
</feature>
<feature type="compositionally biased region" description="Low complexity" evidence="6">
    <location>
        <begin position="22"/>
        <end position="37"/>
    </location>
</feature>
<evidence type="ECO:0000313" key="9">
    <source>
        <dbReference type="Proteomes" id="UP001152747"/>
    </source>
</evidence>
<evidence type="ECO:0000256" key="1">
    <source>
        <dbReference type="ARBA" id="ARBA00022723"/>
    </source>
</evidence>
<feature type="zinc finger region" description="C3H1-type" evidence="5">
    <location>
        <begin position="303"/>
        <end position="333"/>
    </location>
</feature>
<evidence type="ECO:0000256" key="4">
    <source>
        <dbReference type="ARBA" id="ARBA00022833"/>
    </source>
</evidence>
<dbReference type="FunFam" id="4.10.1000.10:FF:000001">
    <property type="entry name" value="zinc finger CCCH domain-containing protein 15-like"/>
    <property type="match status" value="1"/>
</dbReference>
<dbReference type="GO" id="GO:0043186">
    <property type="term" value="C:P granule"/>
    <property type="evidence" value="ECO:0007669"/>
    <property type="project" value="UniProtKB-ARBA"/>
</dbReference>
<keyword evidence="2" id="KW-0677">Repeat</keyword>
<dbReference type="SMART" id="SM00356">
    <property type="entry name" value="ZnF_C3H1"/>
    <property type="match status" value="2"/>
</dbReference>
<dbReference type="OrthoDB" id="410307at2759"/>
<dbReference type="AlphaFoldDB" id="A0A9P1IMS7"/>
<organism evidence="8 9">
    <name type="scientific">Caenorhabditis angaria</name>
    <dbReference type="NCBI Taxonomy" id="860376"/>
    <lineage>
        <taxon>Eukaryota</taxon>
        <taxon>Metazoa</taxon>
        <taxon>Ecdysozoa</taxon>
        <taxon>Nematoda</taxon>
        <taxon>Chromadorea</taxon>
        <taxon>Rhabditida</taxon>
        <taxon>Rhabditina</taxon>
        <taxon>Rhabditomorpha</taxon>
        <taxon>Rhabditoidea</taxon>
        <taxon>Rhabditidae</taxon>
        <taxon>Peloderinae</taxon>
        <taxon>Caenorhabditis</taxon>
    </lineage>
</organism>
<keyword evidence="9" id="KW-1185">Reference proteome</keyword>
<feature type="zinc finger region" description="C3H1-type" evidence="5">
    <location>
        <begin position="259"/>
        <end position="288"/>
    </location>
</feature>
<dbReference type="InterPro" id="IPR000571">
    <property type="entry name" value="Znf_CCCH"/>
</dbReference>
<dbReference type="GO" id="GO:0010468">
    <property type="term" value="P:regulation of gene expression"/>
    <property type="evidence" value="ECO:0007669"/>
    <property type="project" value="UniProtKB-ARBA"/>
</dbReference>
<evidence type="ECO:0000313" key="8">
    <source>
        <dbReference type="EMBL" id="CAI5447208.1"/>
    </source>
</evidence>
<dbReference type="GO" id="GO:0030154">
    <property type="term" value="P:cell differentiation"/>
    <property type="evidence" value="ECO:0007669"/>
    <property type="project" value="UniProtKB-ARBA"/>
</dbReference>
<dbReference type="EMBL" id="CANHGI010000004">
    <property type="protein sequence ID" value="CAI5447208.1"/>
    <property type="molecule type" value="Genomic_DNA"/>
</dbReference>
<feature type="region of interest" description="Disordered" evidence="6">
    <location>
        <begin position="122"/>
        <end position="144"/>
    </location>
</feature>
<dbReference type="GO" id="GO:0008270">
    <property type="term" value="F:zinc ion binding"/>
    <property type="evidence" value="ECO:0007669"/>
    <property type="project" value="UniProtKB-KW"/>
</dbReference>
<gene>
    <name evidence="8" type="ORF">CAMP_LOCUS9845</name>
</gene>
<feature type="compositionally biased region" description="Basic and acidic residues" evidence="6">
    <location>
        <begin position="214"/>
        <end position="223"/>
    </location>
</feature>
<evidence type="ECO:0000256" key="2">
    <source>
        <dbReference type="ARBA" id="ARBA00022737"/>
    </source>
</evidence>
<accession>A0A9P1IMS7</accession>
<feature type="compositionally biased region" description="Polar residues" evidence="6">
    <location>
        <begin position="441"/>
        <end position="458"/>
    </location>
</feature>
<feature type="compositionally biased region" description="Low complexity" evidence="6">
    <location>
        <begin position="380"/>
        <end position="392"/>
    </location>
</feature>
<feature type="compositionally biased region" description="Polar residues" evidence="6">
    <location>
        <begin position="468"/>
        <end position="477"/>
    </location>
</feature>
<feature type="compositionally biased region" description="Polar residues" evidence="6">
    <location>
        <begin position="1"/>
        <end position="18"/>
    </location>
</feature>
<feature type="domain" description="C3H1-type" evidence="7">
    <location>
        <begin position="259"/>
        <end position="288"/>
    </location>
</feature>
<name>A0A9P1IMS7_9PELO</name>
<feature type="region of interest" description="Disordered" evidence="6">
    <location>
        <begin position="441"/>
        <end position="511"/>
    </location>
</feature>
<feature type="compositionally biased region" description="Polar residues" evidence="6">
    <location>
        <begin position="128"/>
        <end position="143"/>
    </location>
</feature>
<keyword evidence="1 5" id="KW-0479">Metal-binding</keyword>
<keyword evidence="4 5" id="KW-0862">Zinc</keyword>
<dbReference type="InterPro" id="IPR045877">
    <property type="entry name" value="ZFP36-like"/>
</dbReference>
<keyword evidence="3 5" id="KW-0863">Zinc-finger</keyword>
<dbReference type="Gene3D" id="4.10.1000.10">
    <property type="entry name" value="Zinc finger, CCCH-type"/>
    <property type="match status" value="2"/>
</dbReference>
<dbReference type="PANTHER" id="PTHR12547">
    <property type="entry name" value="CCCH ZINC FINGER/TIS11-RELATED"/>
    <property type="match status" value="1"/>
</dbReference>
<feature type="region of interest" description="Disordered" evidence="6">
    <location>
        <begin position="363"/>
        <end position="393"/>
    </location>
</feature>
<sequence length="511" mass="58196">MQSSAGPTPSTTMAQQPPQGVPYDTQYYYTAPPQYAQPAPPQPQPQYIQQYQDNGYLAPAQMAPQPAQYYTPYTAGPPQPIIYYQQPAPMYYPIPPQQTGQIMAHGDIMQQQQTQLQPQMQQPPHISNELNNQRGPLTSSTPIPSRMEYENAQREMAQREMAAAAARPKMIQFRYNYKPMEHDDDYDHMLPIDEISKITIDHANDDTMSADKENLAMDQRSDKLISSSSSRRNPFGSGDSQQAQAQTPTQQQQQQQPMNYKTRLCMMHAAGTRPCEMGSRCKFAHGLKELRTAEVPNRFPNNKYKTKLCKNFARGGTGFCPYGLRCEFVHPTDKEFQTIPIYQRMLVDDRVLDAADMSSELEDYPPQQQQQHYYHHQSSHHLNQQQPQQDHFQSTKRYLQNMAKRGGMEKHGGHPSKTLLKHRNVVGSMMCLSQTGRIQESNSMAGGDFNNTKTNGSFDQLPPHMRSRTSSKVSMGSSGHLLSSKQSRRQSLSQLKTRWTSEEHLTASNRQ</sequence>
<feature type="region of interest" description="Disordered" evidence="6">
    <location>
        <begin position="214"/>
        <end position="257"/>
    </location>
</feature>
<proteinExistence type="predicted"/>
<dbReference type="Proteomes" id="UP001152747">
    <property type="component" value="Unassembled WGS sequence"/>
</dbReference>
<evidence type="ECO:0000259" key="7">
    <source>
        <dbReference type="PROSITE" id="PS50103"/>
    </source>
</evidence>
<dbReference type="SUPFAM" id="SSF90229">
    <property type="entry name" value="CCCH zinc finger"/>
    <property type="match status" value="2"/>
</dbReference>
<dbReference type="InterPro" id="IPR036855">
    <property type="entry name" value="Znf_CCCH_sf"/>
</dbReference>
<protein>
    <recommendedName>
        <fullName evidence="7">C3H1-type domain-containing protein</fullName>
    </recommendedName>
</protein>
<dbReference type="Pfam" id="PF00642">
    <property type="entry name" value="zf-CCCH"/>
    <property type="match status" value="1"/>
</dbReference>
<dbReference type="GO" id="GO:0003730">
    <property type="term" value="F:mRNA 3'-UTR binding"/>
    <property type="evidence" value="ECO:0007669"/>
    <property type="project" value="TreeGrafter"/>
</dbReference>
<dbReference type="GO" id="GO:0005829">
    <property type="term" value="C:cytosol"/>
    <property type="evidence" value="ECO:0007669"/>
    <property type="project" value="TreeGrafter"/>
</dbReference>
<evidence type="ECO:0000256" key="6">
    <source>
        <dbReference type="SAM" id="MobiDB-lite"/>
    </source>
</evidence>
<feature type="compositionally biased region" description="Low complexity" evidence="6">
    <location>
        <begin position="481"/>
        <end position="496"/>
    </location>
</feature>
<dbReference type="PROSITE" id="PS50103">
    <property type="entry name" value="ZF_C3H1"/>
    <property type="match status" value="2"/>
</dbReference>
<reference evidence="8" key="1">
    <citation type="submission" date="2022-11" db="EMBL/GenBank/DDBJ databases">
        <authorList>
            <person name="Kikuchi T."/>
        </authorList>
    </citation>
    <scope>NUCLEOTIDE SEQUENCE</scope>
    <source>
        <strain evidence="8">PS1010</strain>
    </source>
</reference>
<feature type="compositionally biased region" description="Low complexity" evidence="6">
    <location>
        <begin position="241"/>
        <end position="257"/>
    </location>
</feature>
<dbReference type="FunFam" id="4.10.1000.10:FF:000018">
    <property type="entry name" value="Zinc finger protein"/>
    <property type="match status" value="1"/>
</dbReference>
<dbReference type="PANTHER" id="PTHR12547:SF18">
    <property type="entry name" value="PROTEIN TIS11"/>
    <property type="match status" value="1"/>
</dbReference>
<evidence type="ECO:0000256" key="3">
    <source>
        <dbReference type="ARBA" id="ARBA00022771"/>
    </source>
</evidence>
<feature type="domain" description="C3H1-type" evidence="7">
    <location>
        <begin position="303"/>
        <end position="333"/>
    </location>
</feature>
<comment type="caution">
    <text evidence="8">The sequence shown here is derived from an EMBL/GenBank/DDBJ whole genome shotgun (WGS) entry which is preliminary data.</text>
</comment>